<sequence>MVRFDNSRLSGWLSGGDRSFRGRLIAAVALVGIPVSWGSALFNLALGSPTWTVLLNVIAGFVIVALMLFARRTGRFQLAYLIAVVGLFVVLFPALFFAGGGYHSGMPIFFMFAIAFSAIILQGRALWILVPLEAAVFTTSLAVAYLQPQLVVPLGSEAAILSDVIFTMISTGIALVVALRLLIGLYEQNQRQLKVQNEALARVDRARAEFLAQVAHELNTPLTVIRAHAQEAGSDLIRDPAQVGRDVAVIEAEADRLGRLVSQLLDLARINEGRLILERAPVDLDEVIQQTLQAYRPLWTQHGNTLAVARDSDSPIVLADRERVIQVLVNLISNASRHTDHGTITVSVGRVDDRARVCVTDTGSGMAPERLATLGEGPVRDRPDGLRSARDTGLGVGLVISRHIVTAHSGELTFSSVVGQGTTACFTLPLAEVAADQG</sequence>
<evidence type="ECO:0000256" key="8">
    <source>
        <dbReference type="SAM" id="Phobius"/>
    </source>
</evidence>
<evidence type="ECO:0000256" key="2">
    <source>
        <dbReference type="ARBA" id="ARBA00004236"/>
    </source>
</evidence>
<keyword evidence="8" id="KW-0812">Transmembrane</keyword>
<feature type="domain" description="Histidine kinase" evidence="9">
    <location>
        <begin position="213"/>
        <end position="432"/>
    </location>
</feature>
<feature type="transmembrane region" description="Helical" evidence="8">
    <location>
        <begin position="24"/>
        <end position="45"/>
    </location>
</feature>
<comment type="catalytic activity">
    <reaction evidence="1">
        <text>ATP + protein L-histidine = ADP + protein N-phospho-L-histidine.</text>
        <dbReference type="EC" id="2.7.13.3"/>
    </reaction>
</comment>
<dbReference type="SUPFAM" id="SSF47384">
    <property type="entry name" value="Homodimeric domain of signal transducing histidine kinase"/>
    <property type="match status" value="1"/>
</dbReference>
<gene>
    <name evidence="10" type="ORF">ATK74_0237</name>
</gene>
<dbReference type="Proteomes" id="UP000226079">
    <property type="component" value="Unassembled WGS sequence"/>
</dbReference>
<dbReference type="GO" id="GO:0000155">
    <property type="term" value="F:phosphorelay sensor kinase activity"/>
    <property type="evidence" value="ECO:0007669"/>
    <property type="project" value="InterPro"/>
</dbReference>
<name>A0A2A9CMM6_9ACTN</name>
<dbReference type="InterPro" id="IPR050736">
    <property type="entry name" value="Sensor_HK_Regulatory"/>
</dbReference>
<dbReference type="CDD" id="cd00082">
    <property type="entry name" value="HisKA"/>
    <property type="match status" value="1"/>
</dbReference>
<dbReference type="Pfam" id="PF00512">
    <property type="entry name" value="HisKA"/>
    <property type="match status" value="1"/>
</dbReference>
<proteinExistence type="predicted"/>
<keyword evidence="5" id="KW-0808">Transferase</keyword>
<dbReference type="SMART" id="SM00388">
    <property type="entry name" value="HisKA"/>
    <property type="match status" value="1"/>
</dbReference>
<dbReference type="PROSITE" id="PS50109">
    <property type="entry name" value="HIS_KIN"/>
    <property type="match status" value="1"/>
</dbReference>
<feature type="transmembrane region" description="Helical" evidence="8">
    <location>
        <begin position="78"/>
        <end position="98"/>
    </location>
</feature>
<accession>A0A2A9CMM6</accession>
<dbReference type="Gene3D" id="3.30.565.10">
    <property type="entry name" value="Histidine kinase-like ATPase, C-terminal domain"/>
    <property type="match status" value="1"/>
</dbReference>
<evidence type="ECO:0000256" key="4">
    <source>
        <dbReference type="ARBA" id="ARBA00022553"/>
    </source>
</evidence>
<dbReference type="SMART" id="SM00387">
    <property type="entry name" value="HATPase_c"/>
    <property type="match status" value="1"/>
</dbReference>
<evidence type="ECO:0000256" key="5">
    <source>
        <dbReference type="ARBA" id="ARBA00022679"/>
    </source>
</evidence>
<dbReference type="PRINTS" id="PR00344">
    <property type="entry name" value="BCTRLSENSOR"/>
</dbReference>
<feature type="transmembrane region" description="Helical" evidence="8">
    <location>
        <begin position="104"/>
        <end position="121"/>
    </location>
</feature>
<feature type="transmembrane region" description="Helical" evidence="8">
    <location>
        <begin position="51"/>
        <end position="71"/>
    </location>
</feature>
<evidence type="ECO:0000256" key="1">
    <source>
        <dbReference type="ARBA" id="ARBA00000085"/>
    </source>
</evidence>
<reference evidence="10 11" key="1">
    <citation type="submission" date="2017-10" db="EMBL/GenBank/DDBJ databases">
        <title>Sequencing the genomes of 1000 actinobacteria strains.</title>
        <authorList>
            <person name="Klenk H.-P."/>
        </authorList>
    </citation>
    <scope>NUCLEOTIDE SEQUENCE [LARGE SCALE GENOMIC DNA]</scope>
    <source>
        <strain evidence="10 11">DSM 15597</strain>
    </source>
</reference>
<dbReference type="AlphaFoldDB" id="A0A2A9CMM6"/>
<keyword evidence="11" id="KW-1185">Reference proteome</keyword>
<dbReference type="FunFam" id="1.10.287.130:FF:000001">
    <property type="entry name" value="Two-component sensor histidine kinase"/>
    <property type="match status" value="1"/>
</dbReference>
<dbReference type="InterPro" id="IPR005467">
    <property type="entry name" value="His_kinase_dom"/>
</dbReference>
<evidence type="ECO:0000256" key="6">
    <source>
        <dbReference type="ARBA" id="ARBA00022777"/>
    </source>
</evidence>
<dbReference type="OrthoDB" id="9813151at2"/>
<keyword evidence="8" id="KW-0472">Membrane</keyword>
<dbReference type="Pfam" id="PF02518">
    <property type="entry name" value="HATPase_c"/>
    <property type="match status" value="1"/>
</dbReference>
<dbReference type="RefSeq" id="WP_098459327.1">
    <property type="nucleotide sequence ID" value="NZ_PDJC01000001.1"/>
</dbReference>
<protein>
    <recommendedName>
        <fullName evidence="3">histidine kinase</fullName>
        <ecNumber evidence="3">2.7.13.3</ecNumber>
    </recommendedName>
</protein>
<evidence type="ECO:0000259" key="9">
    <source>
        <dbReference type="PROSITE" id="PS50109"/>
    </source>
</evidence>
<keyword evidence="6 10" id="KW-0418">Kinase</keyword>
<evidence type="ECO:0000313" key="10">
    <source>
        <dbReference type="EMBL" id="PFG15717.1"/>
    </source>
</evidence>
<evidence type="ECO:0000256" key="3">
    <source>
        <dbReference type="ARBA" id="ARBA00012438"/>
    </source>
</evidence>
<dbReference type="InterPro" id="IPR003594">
    <property type="entry name" value="HATPase_dom"/>
</dbReference>
<evidence type="ECO:0000313" key="11">
    <source>
        <dbReference type="Proteomes" id="UP000226079"/>
    </source>
</evidence>
<dbReference type="PANTHER" id="PTHR43711:SF28">
    <property type="entry name" value="SENSOR HISTIDINE KINASE YXDK"/>
    <property type="match status" value="1"/>
</dbReference>
<dbReference type="InterPro" id="IPR036097">
    <property type="entry name" value="HisK_dim/P_sf"/>
</dbReference>
<dbReference type="SUPFAM" id="SSF55874">
    <property type="entry name" value="ATPase domain of HSP90 chaperone/DNA topoisomerase II/histidine kinase"/>
    <property type="match status" value="1"/>
</dbReference>
<dbReference type="InterPro" id="IPR036890">
    <property type="entry name" value="HATPase_C_sf"/>
</dbReference>
<dbReference type="InterPro" id="IPR004358">
    <property type="entry name" value="Sig_transdc_His_kin-like_C"/>
</dbReference>
<keyword evidence="7" id="KW-0902">Two-component regulatory system</keyword>
<keyword evidence="8" id="KW-1133">Transmembrane helix</keyword>
<dbReference type="PANTHER" id="PTHR43711">
    <property type="entry name" value="TWO-COMPONENT HISTIDINE KINASE"/>
    <property type="match status" value="1"/>
</dbReference>
<dbReference type="EMBL" id="PDJC01000001">
    <property type="protein sequence ID" value="PFG15717.1"/>
    <property type="molecule type" value="Genomic_DNA"/>
</dbReference>
<feature type="transmembrane region" description="Helical" evidence="8">
    <location>
        <begin position="126"/>
        <end position="146"/>
    </location>
</feature>
<dbReference type="Gene3D" id="1.10.287.130">
    <property type="match status" value="1"/>
</dbReference>
<evidence type="ECO:0000256" key="7">
    <source>
        <dbReference type="ARBA" id="ARBA00023012"/>
    </source>
</evidence>
<dbReference type="EC" id="2.7.13.3" evidence="3"/>
<dbReference type="GO" id="GO:0005886">
    <property type="term" value="C:plasma membrane"/>
    <property type="evidence" value="ECO:0007669"/>
    <property type="project" value="UniProtKB-SubCell"/>
</dbReference>
<feature type="transmembrane region" description="Helical" evidence="8">
    <location>
        <begin position="158"/>
        <end position="183"/>
    </location>
</feature>
<comment type="caution">
    <text evidence="10">The sequence shown here is derived from an EMBL/GenBank/DDBJ whole genome shotgun (WGS) entry which is preliminary data.</text>
</comment>
<organism evidence="10 11">
    <name type="scientific">Propionicimonas paludicola</name>
    <dbReference type="NCBI Taxonomy" id="185243"/>
    <lineage>
        <taxon>Bacteria</taxon>
        <taxon>Bacillati</taxon>
        <taxon>Actinomycetota</taxon>
        <taxon>Actinomycetes</taxon>
        <taxon>Propionibacteriales</taxon>
        <taxon>Nocardioidaceae</taxon>
        <taxon>Propionicimonas</taxon>
    </lineage>
</organism>
<comment type="subcellular location">
    <subcellularLocation>
        <location evidence="2">Cell membrane</location>
    </subcellularLocation>
</comment>
<keyword evidence="4" id="KW-0597">Phosphoprotein</keyword>
<dbReference type="InterPro" id="IPR003661">
    <property type="entry name" value="HisK_dim/P_dom"/>
</dbReference>